<keyword evidence="6 8" id="KW-0255">Endonuclease</keyword>
<dbReference type="RefSeq" id="XP_067069515.1">
    <property type="nucleotide sequence ID" value="XM_067211720.1"/>
</dbReference>
<evidence type="ECO:0000256" key="8">
    <source>
        <dbReference type="PROSITE-ProRule" id="PRU01319"/>
    </source>
</evidence>
<evidence type="ECO:0000256" key="1">
    <source>
        <dbReference type="ARBA" id="ARBA00000077"/>
    </source>
</evidence>
<organism evidence="11 12">
    <name type="scientific">Cryptosporidium andersoni</name>
    <dbReference type="NCBI Taxonomy" id="117008"/>
    <lineage>
        <taxon>Eukaryota</taxon>
        <taxon>Sar</taxon>
        <taxon>Alveolata</taxon>
        <taxon>Apicomplexa</taxon>
        <taxon>Conoidasida</taxon>
        <taxon>Coccidia</taxon>
        <taxon>Eucoccidiorida</taxon>
        <taxon>Eimeriorina</taxon>
        <taxon>Cryptosporidiidae</taxon>
        <taxon>Cryptosporidium</taxon>
    </lineage>
</organism>
<name>A0A1J4MXL3_9CRYT</name>
<feature type="binding site" evidence="8">
    <location>
        <position position="25"/>
    </location>
    <ligand>
        <name>a divalent metal cation</name>
        <dbReference type="ChEBI" id="CHEBI:60240"/>
    </ligand>
</feature>
<dbReference type="EMBL" id="LRBS01000031">
    <property type="protein sequence ID" value="OII77669.1"/>
    <property type="molecule type" value="Genomic_DNA"/>
</dbReference>
<dbReference type="Gene3D" id="1.10.10.460">
    <property type="entry name" value="Ribonuclease hii. Domain 2"/>
    <property type="match status" value="1"/>
</dbReference>
<proteinExistence type="inferred from homology"/>
<sequence>MVYQERIYKENICLFNKRPVILGIDEAGRGPVLGPMVFVCFYYPTENEKLLKLMNIDDSKKLTENSREKINKDIRNNKDQFGWGIDILLPQYLSCQMLKKQKYNLNEISHTAAINLIKSVLQHGVNVTHIYIDTVGPPESYKKKLKLLFPSINITVTPKADSLYPCVSGASILAKVERDHFLSNWWSFPGHDRYDHNGNNLSIYEQGSGYPGDPKTKQFLKQIFHKVFGFPNIVRFSWSTADQIIEKEGVSVKWALDEDNSEQSKISFSTNKEKEVIDLTRKKRRIDCTGSNSKLLQMHNMRPTPLIF</sequence>
<evidence type="ECO:0000256" key="9">
    <source>
        <dbReference type="RuleBase" id="RU003515"/>
    </source>
</evidence>
<dbReference type="NCBIfam" id="TIGR00729">
    <property type="entry name" value="ribonuclease HII"/>
    <property type="match status" value="1"/>
</dbReference>
<dbReference type="InterPro" id="IPR036397">
    <property type="entry name" value="RNaseH_sf"/>
</dbReference>
<gene>
    <name evidence="11" type="ORF">cand_014850</name>
</gene>
<comment type="similarity">
    <text evidence="3">Belongs to the RNase HII family. Eukaryotic subfamily.</text>
</comment>
<dbReference type="GO" id="GO:0046872">
    <property type="term" value="F:metal ion binding"/>
    <property type="evidence" value="ECO:0007669"/>
    <property type="project" value="UniProtKB-KW"/>
</dbReference>
<dbReference type="GO" id="GO:0006298">
    <property type="term" value="P:mismatch repair"/>
    <property type="evidence" value="ECO:0007669"/>
    <property type="project" value="TreeGrafter"/>
</dbReference>
<dbReference type="FunFam" id="3.30.420.10:FF:000016">
    <property type="entry name" value="Ribonuclease"/>
    <property type="match status" value="1"/>
</dbReference>
<dbReference type="GeneID" id="92365670"/>
<comment type="cofactor">
    <cofactor evidence="2">
        <name>Mg(2+)</name>
        <dbReference type="ChEBI" id="CHEBI:18420"/>
    </cofactor>
</comment>
<evidence type="ECO:0000256" key="4">
    <source>
        <dbReference type="ARBA" id="ARBA00022722"/>
    </source>
</evidence>
<evidence type="ECO:0000256" key="7">
    <source>
        <dbReference type="ARBA" id="ARBA00022801"/>
    </source>
</evidence>
<evidence type="ECO:0000256" key="6">
    <source>
        <dbReference type="ARBA" id="ARBA00022759"/>
    </source>
</evidence>
<dbReference type="PANTHER" id="PTHR10954">
    <property type="entry name" value="RIBONUCLEASE H2 SUBUNIT A"/>
    <property type="match status" value="1"/>
</dbReference>
<dbReference type="GO" id="GO:0032299">
    <property type="term" value="C:ribonuclease H2 complex"/>
    <property type="evidence" value="ECO:0007669"/>
    <property type="project" value="TreeGrafter"/>
</dbReference>
<comment type="cofactor">
    <cofactor evidence="8">
        <name>Mn(2+)</name>
        <dbReference type="ChEBI" id="CHEBI:29035"/>
    </cofactor>
    <cofactor evidence="8">
        <name>Mg(2+)</name>
        <dbReference type="ChEBI" id="CHEBI:18420"/>
    </cofactor>
    <text evidence="8">Manganese or magnesium. Binds 1 divalent metal ion per monomer in the absence of substrate. May bind a second metal ion after substrate binding.</text>
</comment>
<dbReference type="PANTHER" id="PTHR10954:SF7">
    <property type="entry name" value="RIBONUCLEASE H2 SUBUNIT A"/>
    <property type="match status" value="1"/>
</dbReference>
<dbReference type="VEuPathDB" id="CryptoDB:cand_014850"/>
<dbReference type="AlphaFoldDB" id="A0A1J4MXL3"/>
<dbReference type="FunFam" id="1.10.10.460:FF:000001">
    <property type="entry name" value="Ribonuclease"/>
    <property type="match status" value="1"/>
</dbReference>
<dbReference type="CDD" id="cd07181">
    <property type="entry name" value="RNase_HII_eukaryota_like"/>
    <property type="match status" value="1"/>
</dbReference>
<feature type="binding site" evidence="8">
    <location>
        <position position="26"/>
    </location>
    <ligand>
        <name>a divalent metal cation</name>
        <dbReference type="ChEBI" id="CHEBI:60240"/>
    </ligand>
</feature>
<keyword evidence="7 8" id="KW-0378">Hydrolase</keyword>
<dbReference type="Pfam" id="PF01351">
    <property type="entry name" value="RNase_HII"/>
    <property type="match status" value="1"/>
</dbReference>
<accession>A0A1J4MXL3</accession>
<dbReference type="SUPFAM" id="SSF53098">
    <property type="entry name" value="Ribonuclease H-like"/>
    <property type="match status" value="1"/>
</dbReference>
<keyword evidence="5 8" id="KW-0479">Metal-binding</keyword>
<dbReference type="InterPro" id="IPR012337">
    <property type="entry name" value="RNaseH-like_sf"/>
</dbReference>
<keyword evidence="4 8" id="KW-0540">Nuclease</keyword>
<evidence type="ECO:0000313" key="12">
    <source>
        <dbReference type="Proteomes" id="UP000186804"/>
    </source>
</evidence>
<dbReference type="GO" id="GO:0004523">
    <property type="term" value="F:RNA-DNA hybrid ribonuclease activity"/>
    <property type="evidence" value="ECO:0007669"/>
    <property type="project" value="UniProtKB-UniRule"/>
</dbReference>
<keyword evidence="12" id="KW-1185">Reference proteome</keyword>
<comment type="function">
    <text evidence="9">Endonuclease that specifically degrades the RNA of RNA-DNA hybrids.</text>
</comment>
<protein>
    <recommendedName>
        <fullName evidence="9">Ribonuclease</fullName>
        <ecNumber evidence="9">3.1.26.4</ecNumber>
    </recommendedName>
</protein>
<dbReference type="InterPro" id="IPR024567">
    <property type="entry name" value="RNase_HII/HIII_dom"/>
</dbReference>
<reference evidence="11 12" key="1">
    <citation type="submission" date="2016-10" db="EMBL/GenBank/DDBJ databases">
        <title>Reductive evolution of mitochondrial metabolism and differential evolution of invasion-related proteins in Cryptosporidium.</title>
        <authorList>
            <person name="Liu S."/>
            <person name="Roellig D.M."/>
            <person name="Guo Y."/>
            <person name="Li N."/>
            <person name="Frace M.A."/>
            <person name="Tang K."/>
            <person name="Zhang L."/>
            <person name="Feng Y."/>
            <person name="Xiao L."/>
        </authorList>
    </citation>
    <scope>NUCLEOTIDE SEQUENCE [LARGE SCALE GENOMIC DNA]</scope>
    <source>
        <strain evidence="11">30847</strain>
    </source>
</reference>
<evidence type="ECO:0000259" key="10">
    <source>
        <dbReference type="PROSITE" id="PS51975"/>
    </source>
</evidence>
<evidence type="ECO:0000256" key="5">
    <source>
        <dbReference type="ARBA" id="ARBA00022723"/>
    </source>
</evidence>
<dbReference type="Proteomes" id="UP000186804">
    <property type="component" value="Unassembled WGS sequence"/>
</dbReference>
<feature type="domain" description="RNase H type-2" evidence="10">
    <location>
        <begin position="19"/>
        <end position="250"/>
    </location>
</feature>
<dbReference type="PROSITE" id="PS51975">
    <property type="entry name" value="RNASE_H_2"/>
    <property type="match status" value="1"/>
</dbReference>
<dbReference type="InterPro" id="IPR004649">
    <property type="entry name" value="RNase_H2_suA"/>
</dbReference>
<evidence type="ECO:0000313" key="11">
    <source>
        <dbReference type="EMBL" id="OII77669.1"/>
    </source>
</evidence>
<dbReference type="InterPro" id="IPR023160">
    <property type="entry name" value="RNase_HII_hlx-loop-hlx_cap_dom"/>
</dbReference>
<dbReference type="EC" id="3.1.26.4" evidence="9"/>
<dbReference type="Gene3D" id="3.30.420.10">
    <property type="entry name" value="Ribonuclease H-like superfamily/Ribonuclease H"/>
    <property type="match status" value="1"/>
</dbReference>
<dbReference type="GO" id="GO:0043137">
    <property type="term" value="P:DNA replication, removal of RNA primer"/>
    <property type="evidence" value="ECO:0007669"/>
    <property type="project" value="TreeGrafter"/>
</dbReference>
<comment type="caution">
    <text evidence="11">The sequence shown here is derived from an EMBL/GenBank/DDBJ whole genome shotgun (WGS) entry which is preliminary data.</text>
</comment>
<comment type="catalytic activity">
    <reaction evidence="1 8 9">
        <text>Endonucleolytic cleavage to 5'-phosphomonoester.</text>
        <dbReference type="EC" id="3.1.26.4"/>
    </reaction>
</comment>
<evidence type="ECO:0000256" key="2">
    <source>
        <dbReference type="ARBA" id="ARBA00001946"/>
    </source>
</evidence>
<dbReference type="GO" id="GO:0003723">
    <property type="term" value="F:RNA binding"/>
    <property type="evidence" value="ECO:0007669"/>
    <property type="project" value="UniProtKB-UniRule"/>
</dbReference>
<evidence type="ECO:0000256" key="3">
    <source>
        <dbReference type="ARBA" id="ARBA00007058"/>
    </source>
</evidence>
<dbReference type="InterPro" id="IPR001352">
    <property type="entry name" value="RNase_HII/HIII"/>
</dbReference>
<feature type="binding site" evidence="8">
    <location>
        <position position="133"/>
    </location>
    <ligand>
        <name>a divalent metal cation</name>
        <dbReference type="ChEBI" id="CHEBI:60240"/>
    </ligand>
</feature>
<dbReference type="OrthoDB" id="7462577at2759"/>